<name>A0A507CDD5_9FUNG</name>
<evidence type="ECO:0000256" key="6">
    <source>
        <dbReference type="SAM" id="Phobius"/>
    </source>
</evidence>
<feature type="domain" description="Neutral/alkaline non-lysosomal ceramidase N-terminal" evidence="7">
    <location>
        <begin position="69"/>
        <end position="571"/>
    </location>
</feature>
<keyword evidence="5" id="KW-0746">Sphingolipid metabolism</keyword>
<dbReference type="InterPro" id="IPR031329">
    <property type="entry name" value="NEUT/ALK_ceramidase_N"/>
</dbReference>
<dbReference type="STRING" id="1806994.A0A507CDD5"/>
<keyword evidence="6" id="KW-1133">Transmembrane helix</keyword>
<evidence type="ECO:0000259" key="7">
    <source>
        <dbReference type="Pfam" id="PF04734"/>
    </source>
</evidence>
<comment type="cofactor">
    <cofactor evidence="4">
        <name>Zn(2+)</name>
        <dbReference type="ChEBI" id="CHEBI:29105"/>
    </cofactor>
    <text evidence="4">Binds 1 zinc ion per subunit.</text>
</comment>
<keyword evidence="4" id="KW-0479">Metal-binding</keyword>
<evidence type="ECO:0000256" key="3">
    <source>
        <dbReference type="PIRSR" id="PIRSR606823-1"/>
    </source>
</evidence>
<keyword evidence="4" id="KW-0862">Zinc</keyword>
<feature type="active site" description="Nucleophile" evidence="3">
    <location>
        <position position="314"/>
    </location>
</feature>
<gene>
    <name evidence="9" type="ORF">SmJEL517_g01765</name>
</gene>
<dbReference type="RefSeq" id="XP_031026319.1">
    <property type="nucleotide sequence ID" value="XM_031167693.1"/>
</dbReference>
<evidence type="ECO:0000256" key="4">
    <source>
        <dbReference type="PIRSR" id="PIRSR606823-2"/>
    </source>
</evidence>
<evidence type="ECO:0000256" key="5">
    <source>
        <dbReference type="RuleBase" id="RU366019"/>
    </source>
</evidence>
<keyword evidence="2 5" id="KW-0378">Hydrolase</keyword>
<dbReference type="Proteomes" id="UP000319731">
    <property type="component" value="Unassembled WGS sequence"/>
</dbReference>
<organism evidence="9 10">
    <name type="scientific">Synchytrium microbalum</name>
    <dbReference type="NCBI Taxonomy" id="1806994"/>
    <lineage>
        <taxon>Eukaryota</taxon>
        <taxon>Fungi</taxon>
        <taxon>Fungi incertae sedis</taxon>
        <taxon>Chytridiomycota</taxon>
        <taxon>Chytridiomycota incertae sedis</taxon>
        <taxon>Chytridiomycetes</taxon>
        <taxon>Synchytriales</taxon>
        <taxon>Synchytriaceae</taxon>
        <taxon>Synchytrium</taxon>
    </lineage>
</organism>
<dbReference type="GO" id="GO:0046514">
    <property type="term" value="P:ceramide catabolic process"/>
    <property type="evidence" value="ECO:0007669"/>
    <property type="project" value="InterPro"/>
</dbReference>
<dbReference type="GO" id="GO:0042759">
    <property type="term" value="P:long-chain fatty acid biosynthetic process"/>
    <property type="evidence" value="ECO:0007669"/>
    <property type="project" value="TreeGrafter"/>
</dbReference>
<evidence type="ECO:0000313" key="10">
    <source>
        <dbReference type="Proteomes" id="UP000319731"/>
    </source>
</evidence>
<reference evidence="9 10" key="1">
    <citation type="journal article" date="2019" name="Sci. Rep.">
        <title>Comparative genomics of chytrid fungi reveal insights into the obligate biotrophic and pathogenic lifestyle of Synchytrium endobioticum.</title>
        <authorList>
            <person name="van de Vossenberg B.T.L.H."/>
            <person name="Warris S."/>
            <person name="Nguyen H.D.T."/>
            <person name="van Gent-Pelzer M.P.E."/>
            <person name="Joly D.L."/>
            <person name="van de Geest H.C."/>
            <person name="Bonants P.J.M."/>
            <person name="Smith D.S."/>
            <person name="Levesque C.A."/>
            <person name="van der Lee T.A.J."/>
        </authorList>
    </citation>
    <scope>NUCLEOTIDE SEQUENCE [LARGE SCALE GENOMIC DNA]</scope>
    <source>
        <strain evidence="9 10">JEL517</strain>
    </source>
</reference>
<dbReference type="PANTHER" id="PTHR12670:SF1">
    <property type="entry name" value="NEUTRAL CERAMIDASE"/>
    <property type="match status" value="1"/>
</dbReference>
<dbReference type="InterPro" id="IPR031331">
    <property type="entry name" value="NEUT/ALK_ceramidase_C"/>
</dbReference>
<dbReference type="GO" id="GO:0005576">
    <property type="term" value="C:extracellular region"/>
    <property type="evidence" value="ECO:0007669"/>
    <property type="project" value="TreeGrafter"/>
</dbReference>
<dbReference type="OrthoDB" id="191371at2759"/>
<feature type="transmembrane region" description="Helical" evidence="6">
    <location>
        <begin position="28"/>
        <end position="46"/>
    </location>
</feature>
<keyword evidence="10" id="KW-1185">Reference proteome</keyword>
<dbReference type="PANTHER" id="PTHR12670">
    <property type="entry name" value="CERAMIDASE"/>
    <property type="match status" value="1"/>
</dbReference>
<dbReference type="EC" id="3.5.1.23" evidence="5"/>
<comment type="caution">
    <text evidence="9">The sequence shown here is derived from an EMBL/GenBank/DDBJ whole genome shotgun (WGS) entry which is preliminary data.</text>
</comment>
<dbReference type="GO" id="GO:0017040">
    <property type="term" value="F:N-acylsphingosine amidohydrolase activity"/>
    <property type="evidence" value="ECO:0007669"/>
    <property type="project" value="UniProtKB-UniRule"/>
</dbReference>
<dbReference type="Pfam" id="PF17048">
    <property type="entry name" value="Ceramidse_alk_C"/>
    <property type="match status" value="1"/>
</dbReference>
<dbReference type="AlphaFoldDB" id="A0A507CDD5"/>
<dbReference type="InterPro" id="IPR006823">
    <property type="entry name" value="Ceramidase_alk"/>
</dbReference>
<dbReference type="GO" id="GO:0016020">
    <property type="term" value="C:membrane"/>
    <property type="evidence" value="ECO:0007669"/>
    <property type="project" value="GOC"/>
</dbReference>
<comment type="similarity">
    <text evidence="1 5">Belongs to the neutral ceramidase family.</text>
</comment>
<dbReference type="GO" id="GO:0046872">
    <property type="term" value="F:metal ion binding"/>
    <property type="evidence" value="ECO:0007669"/>
    <property type="project" value="UniProtKB-KW"/>
</dbReference>
<comment type="catalytic activity">
    <reaction evidence="5">
        <text>an N-acylsphing-4-enine + H2O = sphing-4-enine + a fatty acid</text>
        <dbReference type="Rhea" id="RHEA:20856"/>
        <dbReference type="ChEBI" id="CHEBI:15377"/>
        <dbReference type="ChEBI" id="CHEBI:28868"/>
        <dbReference type="ChEBI" id="CHEBI:52639"/>
        <dbReference type="ChEBI" id="CHEBI:57756"/>
        <dbReference type="EC" id="3.5.1.23"/>
    </reaction>
</comment>
<accession>A0A507CDD5</accession>
<sequence length="753" mass="82059">MGVAKGDYILVPNDDHQPIAPSKRNHQTITLTVLTALALLGVLIVVNCNTHRYDLFILDLINHRKESTYAIGVGKYDATGPIAGVNMMGYAQTNQTTHGIHQRLYARAFIIYDTVSNRRVAIVNLDAGMSGAGVKRMAVARLQEEYGDVYRDDNVMISGTHTHSGPAGFLQYVLYQITSLGVVDQTLHAMVDGIVGAIARAHENLEPGTIRVAFGHVYNASINRSPAAYDNNPEAERALYASRVDTDMTLLRFDSISGTPLGILTWFAVHCTSMNNTNELVSGDNKGYAAYLMEREMGNGFVAGFMQSNMGDVSPNTEGPKCLDTGLECDSVSSTCDGRNEMCVARGPGWRIGDFESTRIIGDLQYRAAHELFHNTSISVHGAVESRLKYIDMTSVSLEVDGQQVKTCKAAMGFSFAAGTTDGTGAFNFIQGDNGTISHPFWNVVKGFVTKKPSQEQVDCHAPKPILLDTGESTRPYAWQPSIVDVQVFKVGNVVLLGVPAEFTTMAGRRARQSVKDTLNTHGVLSEDGVVILTGPAGSYSSYVTTFEEYQVQRYEGASTIFGPHTLSAYIHHLNEMATSLVPGSPLLDKGLPVPDLIAEAIRLQPGVVYDGAPIGVQFGDVKQDISPSSRKIVAGVGGHHGRGVTVSAVFWAGHPRNDLMTEGTYLTVDRLEKDDRWSMYRTDNDWDTRLKWEQTGASVLGWNLATVTWDVGSDVEVGTYRLHYYGFHKQFGSGKILPHEGISSAFEVVPNL</sequence>
<dbReference type="Gene3D" id="2.60.40.2300">
    <property type="entry name" value="Neutral/alkaline non-lysosomal ceramidase, C-terminal domain"/>
    <property type="match status" value="1"/>
</dbReference>
<feature type="binding site" evidence="4">
    <location>
        <position position="270"/>
    </location>
    <ligand>
        <name>Zn(2+)</name>
        <dbReference type="ChEBI" id="CHEBI:29105"/>
    </ligand>
</feature>
<keyword evidence="5" id="KW-0443">Lipid metabolism</keyword>
<feature type="domain" description="Neutral/alkaline non-lysosomal ceramidase C-terminal" evidence="8">
    <location>
        <begin position="575"/>
        <end position="749"/>
    </location>
</feature>
<feature type="binding site" evidence="4">
    <location>
        <position position="502"/>
    </location>
    <ligand>
        <name>Zn(2+)</name>
        <dbReference type="ChEBI" id="CHEBI:29105"/>
    </ligand>
</feature>
<dbReference type="GeneID" id="42002990"/>
<evidence type="ECO:0000256" key="2">
    <source>
        <dbReference type="ARBA" id="ARBA00022801"/>
    </source>
</evidence>
<feature type="binding site" evidence="4">
    <location>
        <position position="161"/>
    </location>
    <ligand>
        <name>Zn(2+)</name>
        <dbReference type="ChEBI" id="CHEBI:29105"/>
    </ligand>
</feature>
<dbReference type="GO" id="GO:0046512">
    <property type="term" value="P:sphingosine biosynthetic process"/>
    <property type="evidence" value="ECO:0007669"/>
    <property type="project" value="TreeGrafter"/>
</dbReference>
<dbReference type="Pfam" id="PF04734">
    <property type="entry name" value="Ceramidase_alk"/>
    <property type="match status" value="1"/>
</dbReference>
<keyword evidence="6" id="KW-0812">Transmembrane</keyword>
<dbReference type="InterPro" id="IPR038445">
    <property type="entry name" value="NCDase_C_sf"/>
</dbReference>
<feature type="binding site" evidence="4">
    <location>
        <position position="543"/>
    </location>
    <ligand>
        <name>Zn(2+)</name>
        <dbReference type="ChEBI" id="CHEBI:29105"/>
    </ligand>
</feature>
<evidence type="ECO:0000256" key="1">
    <source>
        <dbReference type="ARBA" id="ARBA00009835"/>
    </source>
</evidence>
<keyword evidence="6" id="KW-0472">Membrane</keyword>
<protein>
    <recommendedName>
        <fullName evidence="5">Neutral ceramidase</fullName>
        <ecNumber evidence="5">3.5.1.23</ecNumber>
    </recommendedName>
</protein>
<evidence type="ECO:0000259" key="8">
    <source>
        <dbReference type="Pfam" id="PF17048"/>
    </source>
</evidence>
<evidence type="ECO:0000313" key="9">
    <source>
        <dbReference type="EMBL" id="TPX35934.1"/>
    </source>
</evidence>
<proteinExistence type="inferred from homology"/>
<dbReference type="EMBL" id="QEAO01000006">
    <property type="protein sequence ID" value="TPX35934.1"/>
    <property type="molecule type" value="Genomic_DNA"/>
</dbReference>